<dbReference type="EMBL" id="KB870808">
    <property type="protein sequence ID" value="EOA28906.1"/>
    <property type="molecule type" value="Genomic_DNA"/>
</dbReference>
<reference evidence="3" key="1">
    <citation type="journal article" date="2013" name="Nat. Genet.">
        <title>The Capsella rubella genome and the genomic consequences of rapid mating system evolution.</title>
        <authorList>
            <person name="Slotte T."/>
            <person name="Hazzouri K.M."/>
            <person name="Agren J.A."/>
            <person name="Koenig D."/>
            <person name="Maumus F."/>
            <person name="Guo Y.L."/>
            <person name="Steige K."/>
            <person name="Platts A.E."/>
            <person name="Escobar J.S."/>
            <person name="Newman L.K."/>
            <person name="Wang W."/>
            <person name="Mandakova T."/>
            <person name="Vello E."/>
            <person name="Smith L.M."/>
            <person name="Henz S.R."/>
            <person name="Steffen J."/>
            <person name="Takuno S."/>
            <person name="Brandvain Y."/>
            <person name="Coop G."/>
            <person name="Andolfatto P."/>
            <person name="Hu T.T."/>
            <person name="Blanchette M."/>
            <person name="Clark R.M."/>
            <person name="Quesneville H."/>
            <person name="Nordborg M."/>
            <person name="Gaut B.S."/>
            <person name="Lysak M.A."/>
            <person name="Jenkins J."/>
            <person name="Grimwood J."/>
            <person name="Chapman J."/>
            <person name="Prochnik S."/>
            <person name="Shu S."/>
            <person name="Rokhsar D."/>
            <person name="Schmutz J."/>
            <person name="Weigel D."/>
            <person name="Wright S.I."/>
        </authorList>
    </citation>
    <scope>NUCLEOTIDE SEQUENCE [LARGE SCALE GENOMIC DNA]</scope>
    <source>
        <strain evidence="3">cv. Monte Gargano</strain>
    </source>
</reference>
<protein>
    <recommendedName>
        <fullName evidence="4">Knottin scorpion toxin-like domain-containing protein</fullName>
    </recommendedName>
</protein>
<gene>
    <name evidence="2" type="ORF">CARUB_v10025152mg</name>
</gene>
<feature type="chain" id="PRO_5004350592" description="Knottin scorpion toxin-like domain-containing protein" evidence="1">
    <location>
        <begin position="27"/>
        <end position="80"/>
    </location>
</feature>
<proteinExistence type="predicted"/>
<name>R0G121_9BRAS</name>
<dbReference type="AlphaFoldDB" id="R0G121"/>
<feature type="signal peptide" evidence="1">
    <location>
        <begin position="1"/>
        <end position="26"/>
    </location>
</feature>
<evidence type="ECO:0000256" key="1">
    <source>
        <dbReference type="SAM" id="SignalP"/>
    </source>
</evidence>
<dbReference type="Proteomes" id="UP000029121">
    <property type="component" value="Unassembled WGS sequence"/>
</dbReference>
<keyword evidence="3" id="KW-1185">Reference proteome</keyword>
<organism evidence="2 3">
    <name type="scientific">Capsella rubella</name>
    <dbReference type="NCBI Taxonomy" id="81985"/>
    <lineage>
        <taxon>Eukaryota</taxon>
        <taxon>Viridiplantae</taxon>
        <taxon>Streptophyta</taxon>
        <taxon>Embryophyta</taxon>
        <taxon>Tracheophyta</taxon>
        <taxon>Spermatophyta</taxon>
        <taxon>Magnoliopsida</taxon>
        <taxon>eudicotyledons</taxon>
        <taxon>Gunneridae</taxon>
        <taxon>Pentapetalae</taxon>
        <taxon>rosids</taxon>
        <taxon>malvids</taxon>
        <taxon>Brassicales</taxon>
        <taxon>Brassicaceae</taxon>
        <taxon>Camelineae</taxon>
        <taxon>Capsella</taxon>
    </lineage>
</organism>
<sequence>MGIRRFPYASIVVFVIVLFLITGSEARTVNDDYCPGVCASGIEPDCNTLCIGYGYPSGYCKGLTCCCHPKFSKFSNIPLP</sequence>
<keyword evidence="1" id="KW-0732">Signal</keyword>
<evidence type="ECO:0000313" key="3">
    <source>
        <dbReference type="Proteomes" id="UP000029121"/>
    </source>
</evidence>
<accession>R0G121</accession>
<evidence type="ECO:0008006" key="4">
    <source>
        <dbReference type="Google" id="ProtNLM"/>
    </source>
</evidence>
<dbReference type="STRING" id="81985.R0G121"/>
<evidence type="ECO:0000313" key="2">
    <source>
        <dbReference type="EMBL" id="EOA28906.1"/>
    </source>
</evidence>